<gene>
    <name evidence="10" type="ORF">DSPE1174_LOCUS15182</name>
</gene>
<evidence type="ECO:0000313" key="10">
    <source>
        <dbReference type="EMBL" id="CAD9427534.1"/>
    </source>
</evidence>
<dbReference type="EMBL" id="HBGS01029818">
    <property type="protein sequence ID" value="CAD9427534.1"/>
    <property type="molecule type" value="Transcribed_RNA"/>
</dbReference>
<feature type="transmembrane region" description="Helical" evidence="9">
    <location>
        <begin position="321"/>
        <end position="340"/>
    </location>
</feature>
<dbReference type="GO" id="GO:0005471">
    <property type="term" value="F:ATP:ADP antiporter activity"/>
    <property type="evidence" value="ECO:0007669"/>
    <property type="project" value="InterPro"/>
</dbReference>
<keyword evidence="6 9" id="KW-0067">ATP-binding</keyword>
<keyword evidence="4 9" id="KW-0812">Transmembrane</keyword>
<comment type="similarity">
    <text evidence="2 9">Belongs to the ADP/ATP translocase tlc family.</text>
</comment>
<keyword evidence="5 9" id="KW-0547">Nucleotide-binding</keyword>
<feature type="transmembrane region" description="Helical" evidence="9">
    <location>
        <begin position="192"/>
        <end position="215"/>
    </location>
</feature>
<feature type="transmembrane region" description="Helical" evidence="9">
    <location>
        <begin position="447"/>
        <end position="472"/>
    </location>
</feature>
<dbReference type="NCBIfam" id="TIGR00769">
    <property type="entry name" value="AAA"/>
    <property type="match status" value="1"/>
</dbReference>
<evidence type="ECO:0000256" key="9">
    <source>
        <dbReference type="RuleBase" id="RU363121"/>
    </source>
</evidence>
<sequence length="604" mass="65463">MKFLQITRGILLQSSSIVPRPHCGLIILPLALDPTTSKVQSKSMHTFSRRTLKVAVAVVLCQQDVHAFVAHQPRTLLRLPDSFRARSPARIQFQMGATAVPRNDELRTFGSRRLAKAVPPKEMKKLLPLSLMFFCILFNYTILRNTKDVLVVTAPGAGAEVIPFLKTYVQLPGAILFTLAYSKLCNALPPDMVFYATLAPFLAFYALFGFAMYPLQHVIHPHKAADALLKILPNFAAPIAIFRNWSFAAFYLFAELWGSVVLSVLFWGQANAVMNVAEAKRYYPLFGLGANVALLVAGSFMKWSSAFAAKVSEAGDVYATTLKLLVSGVLASSGVLVGAYRYVQTRVMSDPECVDPSQQKRAKTKTKMSLGDSAKHLAKSPYIRNLAAMVICYGMAINIVEVTWKGRLRAAFPDASAYSAFMGVFSTWTGAVTIAMMLGGRLIFEKFGWTVAACVTPTVLLGTGAGFFSMILAPQLWAPVTKRLGTTPLMLAVLLGAAQNILSKASKYSLFDPCKEMAYIPLNAEEKTKGKAAVDVIGNPLGKSGGSMIQQVLLLSLGSLAAATPYLAVILFGVILVWLKSATALGGQFEEAMASVESERPGES</sequence>
<feature type="transmembrane region" description="Helical" evidence="9">
    <location>
        <begin position="420"/>
        <end position="440"/>
    </location>
</feature>
<feature type="transmembrane region" description="Helical" evidence="9">
    <location>
        <begin position="552"/>
        <end position="579"/>
    </location>
</feature>
<proteinExistence type="inferred from homology"/>
<keyword evidence="3 9" id="KW-0813">Transport</keyword>
<dbReference type="GO" id="GO:0005524">
    <property type="term" value="F:ATP binding"/>
    <property type="evidence" value="ECO:0007669"/>
    <property type="project" value="UniProtKB-KW"/>
</dbReference>
<evidence type="ECO:0000256" key="8">
    <source>
        <dbReference type="ARBA" id="ARBA00023136"/>
    </source>
</evidence>
<dbReference type="Pfam" id="PF03219">
    <property type="entry name" value="TLC"/>
    <property type="match status" value="1"/>
</dbReference>
<dbReference type="InterPro" id="IPR004667">
    <property type="entry name" value="ADP_ATP_car_bac_type"/>
</dbReference>
<evidence type="ECO:0000256" key="1">
    <source>
        <dbReference type="ARBA" id="ARBA00004141"/>
    </source>
</evidence>
<evidence type="ECO:0000256" key="2">
    <source>
        <dbReference type="ARBA" id="ARBA00007127"/>
    </source>
</evidence>
<feature type="transmembrane region" description="Helical" evidence="9">
    <location>
        <begin position="126"/>
        <end position="143"/>
    </location>
</feature>
<evidence type="ECO:0000256" key="5">
    <source>
        <dbReference type="ARBA" id="ARBA00022741"/>
    </source>
</evidence>
<keyword evidence="8 9" id="KW-0472">Membrane</keyword>
<comment type="subcellular location">
    <subcellularLocation>
        <location evidence="1 9">Membrane</location>
        <topology evidence="1 9">Multi-pass membrane protein</topology>
    </subcellularLocation>
</comment>
<evidence type="ECO:0000256" key="3">
    <source>
        <dbReference type="ARBA" id="ARBA00022448"/>
    </source>
</evidence>
<name>A0A7S2G2R6_9STRA</name>
<keyword evidence="7 9" id="KW-1133">Transmembrane helix</keyword>
<evidence type="ECO:0000256" key="7">
    <source>
        <dbReference type="ARBA" id="ARBA00022989"/>
    </source>
</evidence>
<dbReference type="PANTHER" id="PTHR31187:SF1">
    <property type="entry name" value="ADP,ATP CARRIER PROTEIN 1"/>
    <property type="match status" value="1"/>
</dbReference>
<feature type="transmembrane region" description="Helical" evidence="9">
    <location>
        <begin position="382"/>
        <end position="400"/>
    </location>
</feature>
<dbReference type="AlphaFoldDB" id="A0A7S2G2R6"/>
<protein>
    <recommendedName>
        <fullName evidence="9">ADP,ATP carrier protein</fullName>
    </recommendedName>
</protein>
<evidence type="ECO:0000256" key="4">
    <source>
        <dbReference type="ARBA" id="ARBA00022692"/>
    </source>
</evidence>
<feature type="transmembrane region" description="Helical" evidence="9">
    <location>
        <begin position="282"/>
        <end position="301"/>
    </location>
</feature>
<evidence type="ECO:0000256" key="6">
    <source>
        <dbReference type="ARBA" id="ARBA00022840"/>
    </source>
</evidence>
<feature type="transmembrane region" description="Helical" evidence="9">
    <location>
        <begin position="251"/>
        <end position="270"/>
    </location>
</feature>
<feature type="transmembrane region" description="Helical" evidence="9">
    <location>
        <begin position="484"/>
        <end position="502"/>
    </location>
</feature>
<reference evidence="10" key="1">
    <citation type="submission" date="2021-01" db="EMBL/GenBank/DDBJ databases">
        <authorList>
            <person name="Corre E."/>
            <person name="Pelletier E."/>
            <person name="Niang G."/>
            <person name="Scheremetjew M."/>
            <person name="Finn R."/>
            <person name="Kale V."/>
            <person name="Holt S."/>
            <person name="Cochrane G."/>
            <person name="Meng A."/>
            <person name="Brown T."/>
            <person name="Cohen L."/>
        </authorList>
    </citation>
    <scope>NUCLEOTIDE SEQUENCE</scope>
    <source>
        <strain evidence="10">CCMP1381</strain>
    </source>
</reference>
<dbReference type="PANTHER" id="PTHR31187">
    <property type="match status" value="1"/>
</dbReference>
<accession>A0A7S2G2R6</accession>
<organism evidence="10">
    <name type="scientific">Octactis speculum</name>
    <dbReference type="NCBI Taxonomy" id="3111310"/>
    <lineage>
        <taxon>Eukaryota</taxon>
        <taxon>Sar</taxon>
        <taxon>Stramenopiles</taxon>
        <taxon>Ochrophyta</taxon>
        <taxon>Dictyochophyceae</taxon>
        <taxon>Dictyochales</taxon>
        <taxon>Dictyochaceae</taxon>
        <taxon>Octactis</taxon>
    </lineage>
</organism>
<dbReference type="GO" id="GO:0016020">
    <property type="term" value="C:membrane"/>
    <property type="evidence" value="ECO:0007669"/>
    <property type="project" value="UniProtKB-SubCell"/>
</dbReference>